<proteinExistence type="predicted"/>
<dbReference type="AlphaFoldDB" id="A0A6B0UDI7"/>
<sequence>MVDVGLRLRFLPFLRNIFILLEVGEEVHGERVLLVELVTIGHFYRVQCTLGVLVLQEHVPFRLPRLIHGYKLCVDLPKLGIDLHHNILELF</sequence>
<reference evidence="1" key="1">
    <citation type="submission" date="2019-12" db="EMBL/GenBank/DDBJ databases">
        <title>An insight into the sialome of adult female Ixodes ricinus ticks feeding for 6 days.</title>
        <authorList>
            <person name="Perner J."/>
            <person name="Ribeiro J.M.C."/>
        </authorList>
    </citation>
    <scope>NUCLEOTIDE SEQUENCE</scope>
    <source>
        <strain evidence="1">Semi-engorged</strain>
        <tissue evidence="1">Salivary glands</tissue>
    </source>
</reference>
<evidence type="ECO:0000313" key="1">
    <source>
        <dbReference type="EMBL" id="MXU86386.1"/>
    </source>
</evidence>
<name>A0A6B0UDI7_IXORI</name>
<organism evidence="1">
    <name type="scientific">Ixodes ricinus</name>
    <name type="common">Common tick</name>
    <name type="synonym">Acarus ricinus</name>
    <dbReference type="NCBI Taxonomy" id="34613"/>
    <lineage>
        <taxon>Eukaryota</taxon>
        <taxon>Metazoa</taxon>
        <taxon>Ecdysozoa</taxon>
        <taxon>Arthropoda</taxon>
        <taxon>Chelicerata</taxon>
        <taxon>Arachnida</taxon>
        <taxon>Acari</taxon>
        <taxon>Parasitiformes</taxon>
        <taxon>Ixodida</taxon>
        <taxon>Ixodoidea</taxon>
        <taxon>Ixodidae</taxon>
        <taxon>Ixodinae</taxon>
        <taxon>Ixodes</taxon>
    </lineage>
</organism>
<protein>
    <submittedName>
        <fullName evidence="1">Putative secreted protein</fullName>
    </submittedName>
</protein>
<dbReference type="EMBL" id="GIFC01004303">
    <property type="protein sequence ID" value="MXU86386.1"/>
    <property type="molecule type" value="Transcribed_RNA"/>
</dbReference>
<accession>A0A6B0UDI7</accession>